<dbReference type="Proteomes" id="UP000825935">
    <property type="component" value="Chromosome 13"/>
</dbReference>
<keyword evidence="5" id="KW-1133">Transmembrane helix</keyword>
<evidence type="ECO:0000256" key="1">
    <source>
        <dbReference type="ARBA" id="ARBA00005531"/>
    </source>
</evidence>
<keyword evidence="3 4" id="KW-0012">Acyltransferase</keyword>
<dbReference type="Pfam" id="PF08392">
    <property type="entry name" value="FAE1_CUT1_RppA"/>
    <property type="match status" value="1"/>
</dbReference>
<feature type="transmembrane region" description="Helical" evidence="5">
    <location>
        <begin position="83"/>
        <end position="100"/>
    </location>
</feature>
<evidence type="ECO:0000259" key="7">
    <source>
        <dbReference type="Pfam" id="PF08541"/>
    </source>
</evidence>
<dbReference type="Gene3D" id="3.40.47.10">
    <property type="match status" value="1"/>
</dbReference>
<name>A0A8T2TJI7_CERRI</name>
<dbReference type="GO" id="GO:0006633">
    <property type="term" value="P:fatty acid biosynthetic process"/>
    <property type="evidence" value="ECO:0007669"/>
    <property type="project" value="InterPro"/>
</dbReference>
<evidence type="ECO:0000313" key="9">
    <source>
        <dbReference type="Proteomes" id="UP000825935"/>
    </source>
</evidence>
<comment type="caution">
    <text evidence="8">The sequence shown here is derived from an EMBL/GenBank/DDBJ whole genome shotgun (WGS) entry which is preliminary data.</text>
</comment>
<reference evidence="8" key="1">
    <citation type="submission" date="2021-08" db="EMBL/GenBank/DDBJ databases">
        <title>WGS assembly of Ceratopteris richardii.</title>
        <authorList>
            <person name="Marchant D.B."/>
            <person name="Chen G."/>
            <person name="Jenkins J."/>
            <person name="Shu S."/>
            <person name="Leebens-Mack J."/>
            <person name="Grimwood J."/>
            <person name="Schmutz J."/>
            <person name="Soltis P."/>
            <person name="Soltis D."/>
            <person name="Chen Z.-H."/>
        </authorList>
    </citation>
    <scope>NUCLEOTIDE SEQUENCE</scope>
    <source>
        <strain evidence="8">Whitten #5841</strain>
        <tissue evidence="8">Leaf</tissue>
    </source>
</reference>
<protein>
    <recommendedName>
        <fullName evidence="4">3-ketoacyl-CoA synthase</fullName>
        <ecNumber evidence="4">2.3.1.-</ecNumber>
    </recommendedName>
</protein>
<keyword evidence="5" id="KW-0472">Membrane</keyword>
<dbReference type="CDD" id="cd00831">
    <property type="entry name" value="CHS_like"/>
    <property type="match status" value="1"/>
</dbReference>
<gene>
    <name evidence="8" type="ORF">KP509_13G063100</name>
</gene>
<comment type="similarity">
    <text evidence="1 4">Belongs to the thiolase-like superfamily. Chalcone/stilbene synthases family.</text>
</comment>
<evidence type="ECO:0000259" key="6">
    <source>
        <dbReference type="Pfam" id="PF08392"/>
    </source>
</evidence>
<dbReference type="InterPro" id="IPR013747">
    <property type="entry name" value="ACP_syn_III_C"/>
</dbReference>
<dbReference type="InterPro" id="IPR013601">
    <property type="entry name" value="FAE1_typ3_polyketide_synth"/>
</dbReference>
<organism evidence="8 9">
    <name type="scientific">Ceratopteris richardii</name>
    <name type="common">Triangle waterfern</name>
    <dbReference type="NCBI Taxonomy" id="49495"/>
    <lineage>
        <taxon>Eukaryota</taxon>
        <taxon>Viridiplantae</taxon>
        <taxon>Streptophyta</taxon>
        <taxon>Embryophyta</taxon>
        <taxon>Tracheophyta</taxon>
        <taxon>Polypodiopsida</taxon>
        <taxon>Polypodiidae</taxon>
        <taxon>Polypodiales</taxon>
        <taxon>Pteridineae</taxon>
        <taxon>Pteridaceae</taxon>
        <taxon>Parkerioideae</taxon>
        <taxon>Ceratopteris</taxon>
    </lineage>
</organism>
<dbReference type="OrthoDB" id="1888076at2759"/>
<dbReference type="GO" id="GO:0016020">
    <property type="term" value="C:membrane"/>
    <property type="evidence" value="ECO:0007669"/>
    <property type="project" value="InterPro"/>
</dbReference>
<feature type="domain" description="FAE" evidence="6">
    <location>
        <begin position="102"/>
        <end position="388"/>
    </location>
</feature>
<keyword evidence="2 4" id="KW-0808">Transferase</keyword>
<proteinExistence type="inferred from homology"/>
<dbReference type="EMBL" id="CM035418">
    <property type="protein sequence ID" value="KAH7421544.1"/>
    <property type="molecule type" value="Genomic_DNA"/>
</dbReference>
<dbReference type="PANTHER" id="PTHR31561">
    <property type="entry name" value="3-KETOACYL-COA SYNTHASE"/>
    <property type="match status" value="1"/>
</dbReference>
<dbReference type="OMA" id="TEPAHMT"/>
<dbReference type="PIRSF" id="PIRSF036417">
    <property type="entry name" value="3-ktacl-CoA_syn"/>
    <property type="match status" value="1"/>
</dbReference>
<keyword evidence="9" id="KW-1185">Reference proteome</keyword>
<evidence type="ECO:0000256" key="4">
    <source>
        <dbReference type="PIRNR" id="PIRNR036417"/>
    </source>
</evidence>
<dbReference type="EC" id="2.3.1.-" evidence="4"/>
<dbReference type="InterPro" id="IPR016039">
    <property type="entry name" value="Thiolase-like"/>
</dbReference>
<evidence type="ECO:0000256" key="3">
    <source>
        <dbReference type="ARBA" id="ARBA00023315"/>
    </source>
</evidence>
<accession>A0A8T2TJI7</accession>
<keyword evidence="5" id="KW-0812">Transmembrane</keyword>
<evidence type="ECO:0000313" key="8">
    <source>
        <dbReference type="EMBL" id="KAH7421544.1"/>
    </source>
</evidence>
<comment type="pathway">
    <text evidence="4">Lipid metabolism; fatty acid biosynthesis.</text>
</comment>
<feature type="transmembrane region" description="Helical" evidence="5">
    <location>
        <begin position="50"/>
        <end position="71"/>
    </location>
</feature>
<evidence type="ECO:0000256" key="2">
    <source>
        <dbReference type="ARBA" id="ARBA00022679"/>
    </source>
</evidence>
<evidence type="ECO:0000256" key="5">
    <source>
        <dbReference type="SAM" id="Phobius"/>
    </source>
</evidence>
<sequence>MASPSPASAVVSPRAGIRRKGGLLAFLYSEQAYQSLQLIKLFALAYAPYVGVYLLLAACLSLLYLVGLEAVYAKLWGSEKERVSTVFATCALVPTVWLLYSRVRGNPCYLVDFASFKSLDKYKLTTELCEQLTRSSGYFTAKSMLFQLKVLLKSGLGEETYGAPFLFKDDKRPTIAGSIEEMELMLFGAMDQLLAKTDLRPSDIDVLIVNVSMFYPNPSLSAHLVHRYRMRDDIRTFNISGMGCAAGMIAVDLASRILRVHRNQIVVVVGSENLTFGWYAGQDKSMLVPNCLFRNGSYALLLSNRRQDRARSKFELVQSVRVTTGASDASYNVIFTREDDEGNVGTSLSVKLLDVASKAITLNLQQLVPYNMPFSELTKVGLNYISRRFLKKELKAYTPDFRKAFDHFCLHPGGKAVVDGVGRSLRLSDYDMEPARMTLHRFGNTSSSGLWYGMAYCEAKGRLRKGNKVWQLALGSGFKCNSAVWKVLRDVKPDAVFNPWMDCIHRYPVEIMDRITPSHRYYNTIKEAEALIRLEEEAEEQRLVKA</sequence>
<dbReference type="GO" id="GO:0016747">
    <property type="term" value="F:acyltransferase activity, transferring groups other than amino-acyl groups"/>
    <property type="evidence" value="ECO:0007669"/>
    <property type="project" value="InterPro"/>
</dbReference>
<dbReference type="AlphaFoldDB" id="A0A8T2TJI7"/>
<dbReference type="InterPro" id="IPR012392">
    <property type="entry name" value="3-ktacl-CoA_syn"/>
</dbReference>
<dbReference type="SUPFAM" id="SSF53901">
    <property type="entry name" value="Thiolase-like"/>
    <property type="match status" value="1"/>
</dbReference>
<dbReference type="Pfam" id="PF08541">
    <property type="entry name" value="ACP_syn_III_C"/>
    <property type="match status" value="1"/>
</dbReference>
<feature type="domain" description="Beta-ketoacyl-[acyl-carrier-protein] synthase III C-terminal" evidence="7">
    <location>
        <begin position="405"/>
        <end position="486"/>
    </location>
</feature>